<dbReference type="STRING" id="288768.SAMEA3906486_05366"/>
<reference evidence="2 3" key="1">
    <citation type="submission" date="2016-04" db="EMBL/GenBank/DDBJ databases">
        <authorList>
            <consortium name="Pathogen Informatics"/>
        </authorList>
    </citation>
    <scope>NUCLEOTIDE SEQUENCE [LARGE SCALE GENOMIC DNA]</scope>
    <source>
        <strain evidence="2 3">H050680373</strain>
    </source>
</reference>
<evidence type="ECO:0000313" key="3">
    <source>
        <dbReference type="Proteomes" id="UP000076848"/>
    </source>
</evidence>
<feature type="transmembrane region" description="Helical" evidence="1">
    <location>
        <begin position="47"/>
        <end position="67"/>
    </location>
</feature>
<name>A0A157SW32_9BORD</name>
<protein>
    <submittedName>
        <fullName evidence="2">Uncharacterized protein</fullName>
    </submittedName>
</protein>
<accession>A0A157SW32</accession>
<feature type="transmembrane region" description="Helical" evidence="1">
    <location>
        <begin position="6"/>
        <end position="27"/>
    </location>
</feature>
<keyword evidence="1" id="KW-0472">Membrane</keyword>
<keyword evidence="3" id="KW-1185">Reference proteome</keyword>
<dbReference type="EMBL" id="FKIF01000010">
    <property type="protein sequence ID" value="SAI74649.1"/>
    <property type="molecule type" value="Genomic_DNA"/>
</dbReference>
<dbReference type="AlphaFoldDB" id="A0A157SW32"/>
<proteinExistence type="predicted"/>
<keyword evidence="1" id="KW-1133">Transmembrane helix</keyword>
<evidence type="ECO:0000313" key="2">
    <source>
        <dbReference type="EMBL" id="SAI74649.1"/>
    </source>
</evidence>
<sequence length="68" mass="7346">MNLHHLLILAALVIGGIAVLAVCRRAWKMMGGVEEGEGGSRRSAGRWFYAVAGLCVAAWIVTVYLRFG</sequence>
<dbReference type="Proteomes" id="UP000076848">
    <property type="component" value="Unassembled WGS sequence"/>
</dbReference>
<organism evidence="2 3">
    <name type="scientific">Bordetella ansorpii</name>
    <dbReference type="NCBI Taxonomy" id="288768"/>
    <lineage>
        <taxon>Bacteria</taxon>
        <taxon>Pseudomonadati</taxon>
        <taxon>Pseudomonadota</taxon>
        <taxon>Betaproteobacteria</taxon>
        <taxon>Burkholderiales</taxon>
        <taxon>Alcaligenaceae</taxon>
        <taxon>Bordetella</taxon>
    </lineage>
</organism>
<dbReference type="RefSeq" id="WP_066134188.1">
    <property type="nucleotide sequence ID" value="NZ_FKIF01000010.1"/>
</dbReference>
<evidence type="ECO:0000256" key="1">
    <source>
        <dbReference type="SAM" id="Phobius"/>
    </source>
</evidence>
<gene>
    <name evidence="2" type="ORF">SAMEA3906486_05366</name>
</gene>
<keyword evidence="1" id="KW-0812">Transmembrane</keyword>